<keyword evidence="5" id="KW-1185">Reference proteome</keyword>
<evidence type="ECO:0000256" key="2">
    <source>
        <dbReference type="ARBA" id="ARBA00023315"/>
    </source>
</evidence>
<dbReference type="EMBL" id="LS483343">
    <property type="protein sequence ID" value="SQF40375.1"/>
    <property type="molecule type" value="Genomic_DNA"/>
</dbReference>
<name>A0A2X3VRL7_9STRE</name>
<accession>A0A2X3VRL7</accession>
<dbReference type="KEGG" id="sfer:NCTC12278_00942"/>
<protein>
    <submittedName>
        <fullName evidence="4">Acetyltransferase</fullName>
    </submittedName>
</protein>
<dbReference type="InterPro" id="IPR000182">
    <property type="entry name" value="GNAT_dom"/>
</dbReference>
<dbReference type="InterPro" id="IPR016181">
    <property type="entry name" value="Acyl_CoA_acyltransferase"/>
</dbReference>
<dbReference type="PROSITE" id="PS51186">
    <property type="entry name" value="GNAT"/>
    <property type="match status" value="1"/>
</dbReference>
<dbReference type="Gene3D" id="3.40.630.30">
    <property type="match status" value="1"/>
</dbReference>
<dbReference type="Pfam" id="PF00583">
    <property type="entry name" value="Acetyltransf_1"/>
    <property type="match status" value="1"/>
</dbReference>
<gene>
    <name evidence="4" type="ORF">NCTC12278_00942</name>
</gene>
<dbReference type="AlphaFoldDB" id="A0A2X3VRL7"/>
<evidence type="ECO:0000313" key="4">
    <source>
        <dbReference type="EMBL" id="SQF40375.1"/>
    </source>
</evidence>
<dbReference type="GO" id="GO:0016747">
    <property type="term" value="F:acyltransferase activity, transferring groups other than amino-acyl groups"/>
    <property type="evidence" value="ECO:0007669"/>
    <property type="project" value="InterPro"/>
</dbReference>
<proteinExistence type="predicted"/>
<dbReference type="Proteomes" id="UP000249495">
    <property type="component" value="Chromosome 1"/>
</dbReference>
<dbReference type="PANTHER" id="PTHR43877">
    <property type="entry name" value="AMINOALKYLPHOSPHONATE N-ACETYLTRANSFERASE-RELATED-RELATED"/>
    <property type="match status" value="1"/>
</dbReference>
<dbReference type="SUPFAM" id="SSF55729">
    <property type="entry name" value="Acyl-CoA N-acyltransferases (Nat)"/>
    <property type="match status" value="1"/>
</dbReference>
<dbReference type="RefSeq" id="WP_018029799.1">
    <property type="nucleotide sequence ID" value="NZ_CAMCCF010000001.1"/>
</dbReference>
<reference evidence="4 5" key="1">
    <citation type="submission" date="2018-06" db="EMBL/GenBank/DDBJ databases">
        <authorList>
            <consortium name="Pathogen Informatics"/>
            <person name="Doyle S."/>
        </authorList>
    </citation>
    <scope>NUCLEOTIDE SEQUENCE [LARGE SCALE GENOMIC DNA]</scope>
    <source>
        <strain evidence="4 5">NCTC12278</strain>
    </source>
</reference>
<dbReference type="CDD" id="cd04301">
    <property type="entry name" value="NAT_SF"/>
    <property type="match status" value="1"/>
</dbReference>
<organism evidence="4 5">
    <name type="scientific">Streptococcus ferus</name>
    <dbReference type="NCBI Taxonomy" id="1345"/>
    <lineage>
        <taxon>Bacteria</taxon>
        <taxon>Bacillati</taxon>
        <taxon>Bacillota</taxon>
        <taxon>Bacilli</taxon>
        <taxon>Lactobacillales</taxon>
        <taxon>Streptococcaceae</taxon>
        <taxon>Streptococcus</taxon>
    </lineage>
</organism>
<sequence>MFTIRKANLDDIRAIQEVCSQTWQATYHDIYTTAYIDRVIDEHYNLERLKQDVLENSSFWNGYWVAEKEGEILGCIAGGMDEKEHANVYVLYISPKAQRQGAGHLLLKTLTDYQKMHFNAKEQWVSVAEDNTIGIPFYEKEGFILDHILDNSHDNAEARDLQYKRDI</sequence>
<evidence type="ECO:0000313" key="5">
    <source>
        <dbReference type="Proteomes" id="UP000249495"/>
    </source>
</evidence>
<evidence type="ECO:0000256" key="1">
    <source>
        <dbReference type="ARBA" id="ARBA00022679"/>
    </source>
</evidence>
<dbReference type="STRING" id="1123303.GCA_000372425_00471"/>
<keyword evidence="2" id="KW-0012">Acyltransferase</keyword>
<dbReference type="InterPro" id="IPR050832">
    <property type="entry name" value="Bact_Acetyltransf"/>
</dbReference>
<keyword evidence="1 4" id="KW-0808">Transferase</keyword>
<evidence type="ECO:0000259" key="3">
    <source>
        <dbReference type="PROSITE" id="PS51186"/>
    </source>
</evidence>
<feature type="domain" description="N-acetyltransferase" evidence="3">
    <location>
        <begin position="2"/>
        <end position="167"/>
    </location>
</feature>
<dbReference type="OrthoDB" id="794462at2"/>